<proteinExistence type="predicted"/>
<evidence type="ECO:0000313" key="2">
    <source>
        <dbReference type="EMBL" id="SVC87206.1"/>
    </source>
</evidence>
<dbReference type="AlphaFoldDB" id="A0A382QP40"/>
<keyword evidence="1" id="KW-0812">Transmembrane</keyword>
<feature type="non-terminal residue" evidence="2">
    <location>
        <position position="178"/>
    </location>
</feature>
<feature type="transmembrane region" description="Helical" evidence="1">
    <location>
        <begin position="95"/>
        <end position="115"/>
    </location>
</feature>
<protein>
    <submittedName>
        <fullName evidence="2">Uncharacterized protein</fullName>
    </submittedName>
</protein>
<organism evidence="2">
    <name type="scientific">marine metagenome</name>
    <dbReference type="NCBI Taxonomy" id="408172"/>
    <lineage>
        <taxon>unclassified sequences</taxon>
        <taxon>metagenomes</taxon>
        <taxon>ecological metagenomes</taxon>
    </lineage>
</organism>
<evidence type="ECO:0000256" key="1">
    <source>
        <dbReference type="SAM" id="Phobius"/>
    </source>
</evidence>
<feature type="transmembrane region" description="Helical" evidence="1">
    <location>
        <begin position="53"/>
        <end position="75"/>
    </location>
</feature>
<accession>A0A382QP40</accession>
<feature type="transmembrane region" description="Helical" evidence="1">
    <location>
        <begin position="127"/>
        <end position="147"/>
    </location>
</feature>
<feature type="non-terminal residue" evidence="2">
    <location>
        <position position="1"/>
    </location>
</feature>
<name>A0A382QP40_9ZZZZ</name>
<keyword evidence="1" id="KW-1133">Transmembrane helix</keyword>
<reference evidence="2" key="1">
    <citation type="submission" date="2018-05" db="EMBL/GenBank/DDBJ databases">
        <authorList>
            <person name="Lanie J.A."/>
            <person name="Ng W.-L."/>
            <person name="Kazmierczak K.M."/>
            <person name="Andrzejewski T.M."/>
            <person name="Davidsen T.M."/>
            <person name="Wayne K.J."/>
            <person name="Tettelin H."/>
            <person name="Glass J.I."/>
            <person name="Rusch D."/>
            <person name="Podicherti R."/>
            <person name="Tsui H.-C.T."/>
            <person name="Winkler M.E."/>
        </authorList>
    </citation>
    <scope>NUCLEOTIDE SEQUENCE</scope>
</reference>
<gene>
    <name evidence="2" type="ORF">METZ01_LOCUS340060</name>
</gene>
<sequence>LRNESFGIFDSQGGAGFGIVAVVLGFLMLLVSLTLAAEKEFTIKPLAMGGNQILLTLGFASFITVLSFLIIVHSGSFRALGGVRGAGWGVAGAGLVAYFLPQAVMAGFGFLGVSSSTPLNESDRQKIGFAVFVSGVLIAVAPLFEWFKTEEGAWTGYEPGAPRMGFLLLALGGTMALV</sequence>
<keyword evidence="1" id="KW-0472">Membrane</keyword>
<dbReference type="EMBL" id="UINC01115866">
    <property type="protein sequence ID" value="SVC87206.1"/>
    <property type="molecule type" value="Genomic_DNA"/>
</dbReference>
<feature type="transmembrane region" description="Helical" evidence="1">
    <location>
        <begin position="15"/>
        <end position="37"/>
    </location>
</feature>